<reference evidence="8 9" key="1">
    <citation type="submission" date="2024-03" db="EMBL/GenBank/DDBJ databases">
        <title>Genome-scale model development and genomic sequencing of the oleaginous clade Lipomyces.</title>
        <authorList>
            <consortium name="Lawrence Berkeley National Laboratory"/>
            <person name="Czajka J.J."/>
            <person name="Han Y."/>
            <person name="Kim J."/>
            <person name="Mondo S.J."/>
            <person name="Hofstad B.A."/>
            <person name="Robles A."/>
            <person name="Haridas S."/>
            <person name="Riley R."/>
            <person name="LaButti K."/>
            <person name="Pangilinan J."/>
            <person name="Andreopoulos W."/>
            <person name="Lipzen A."/>
            <person name="Yan J."/>
            <person name="Wang M."/>
            <person name="Ng V."/>
            <person name="Grigoriev I.V."/>
            <person name="Spatafora J.W."/>
            <person name="Magnuson J.K."/>
            <person name="Baker S.E."/>
            <person name="Pomraning K.R."/>
        </authorList>
    </citation>
    <scope>NUCLEOTIDE SEQUENCE [LARGE SCALE GENOMIC DNA]</scope>
    <source>
        <strain evidence="8 9">Phaff 52-87</strain>
    </source>
</reference>
<sequence length="974" mass="109153">MSTPIPAPSKEEQARLLEDALSVVRQQSHLMIKNLESKGKLMDALKHASSMLSELRTSSLGPKQYYELYMSVFDSMRNLSVYLKDNHPNNHLADLYELVQYAGNILPRLYLMVTVGTVYMSVPDAPVKEILKDMMEMCRGVQHPIRGLFLRYYLSGQSRDCLPIGDSDGPEGNLTDSIHFVITNFIEMNKLWVRLQHQGHSREREKRMKERQELQILIGSNLVRLSQLDGVDAETYKTTILPAILEQVVQCRDILAQEYLLEVITQVFPDDFHLQTLDLFLSATGKLNPGVNVKNIVISMIDRLAAYANREAEAQSPEIRKEREEAQMKKLAAAVRRIRFKGDLAEEYGLFKDHTVEEPTSVPDAAPETTDSLASLAPPMPVLDGDWGDAPTTAATEDSETTQSTATETTDDEAEQADTEETTTEAEDVADDSSSDGGLFGKDDLDDDPIKEFAPNAAAGRKIITADKPIVESRDLLEEIRLFEVFFEQIQLLIKARPDLPIGDVTALLVSLTNLCLNCYPAELEYIDQIMGFTLEKCEEYKDNADLHSPPAKNNILALLLAPISSYKSLLNVLAIPNYLHLLHAQSYATRRSIAAAVAHSILKNYTKLETPEDVEGVAELLRVIIKEGQQPAVPFSSTGAAPGQLNGGASAPPKRKDAETEETVEEQGWLARMVHLIESDVPDVQFRMLQLAKKAFAEGGDRVKYTFPALVTSSVKLVQTYWGKRFVDNAYAQKIVAVFKFAHQLITEMYAAGTSADTCLRLYIFCGQIADQVESEEVAYEFFAQAYIVFEEALTDSRAQFQALSIIAGALHSTRNFTKESYETLITKNALFGSKLLKKPDQCRAVYFASHLWWAVEIPVRGEEEGKTPLYRDGKRVLECLQRALRVADACMDSAVSIELFVEILNRYVYYFDRGCEVVTVKYVNGLISLIMSNLSSTIDASVTDSPRKHFERTLQYINAQKEEDDRFDAITW</sequence>
<dbReference type="PANTHER" id="PTHR11099">
    <property type="entry name" value="VACUOLAR SORTING PROTEIN 35"/>
    <property type="match status" value="1"/>
</dbReference>
<comment type="function">
    <text evidence="6">Plays a role in vesicular protein sorting.</text>
</comment>
<name>A0ABR1F4M1_9ASCO</name>
<keyword evidence="5" id="KW-0472">Membrane</keyword>
<dbReference type="Pfam" id="PF03635">
    <property type="entry name" value="Vps35"/>
    <property type="match status" value="1"/>
</dbReference>
<feature type="region of interest" description="Disordered" evidence="7">
    <location>
        <begin position="637"/>
        <end position="663"/>
    </location>
</feature>
<accession>A0ABR1F4M1</accession>
<dbReference type="RefSeq" id="XP_064767066.1">
    <property type="nucleotide sequence ID" value="XM_064914527.1"/>
</dbReference>
<keyword evidence="4 6" id="KW-0653">Protein transport</keyword>
<dbReference type="Proteomes" id="UP001498771">
    <property type="component" value="Unassembled WGS sequence"/>
</dbReference>
<proteinExistence type="inferred from homology"/>
<organism evidence="8 9">
    <name type="scientific">Myxozyma melibiosi</name>
    <dbReference type="NCBI Taxonomy" id="54550"/>
    <lineage>
        <taxon>Eukaryota</taxon>
        <taxon>Fungi</taxon>
        <taxon>Dikarya</taxon>
        <taxon>Ascomycota</taxon>
        <taxon>Saccharomycotina</taxon>
        <taxon>Lipomycetes</taxon>
        <taxon>Lipomycetales</taxon>
        <taxon>Lipomycetaceae</taxon>
        <taxon>Myxozyma</taxon>
    </lineage>
</organism>
<dbReference type="EMBL" id="JBBJBU010000009">
    <property type="protein sequence ID" value="KAK7204033.1"/>
    <property type="molecule type" value="Genomic_DNA"/>
</dbReference>
<comment type="caution">
    <text evidence="8">The sequence shown here is derived from an EMBL/GenBank/DDBJ whole genome shotgun (WGS) entry which is preliminary data.</text>
</comment>
<evidence type="ECO:0000313" key="8">
    <source>
        <dbReference type="EMBL" id="KAK7204033.1"/>
    </source>
</evidence>
<dbReference type="Gene3D" id="1.25.40.660">
    <property type="entry name" value="Vacuolar protein sorting-associated protein 35, helical subcomplex Vps35-C"/>
    <property type="match status" value="1"/>
</dbReference>
<evidence type="ECO:0000256" key="5">
    <source>
        <dbReference type="ARBA" id="ARBA00023136"/>
    </source>
</evidence>
<keyword evidence="3 6" id="KW-0813">Transport</keyword>
<evidence type="ECO:0000256" key="7">
    <source>
        <dbReference type="SAM" id="MobiDB-lite"/>
    </source>
</evidence>
<protein>
    <recommendedName>
        <fullName evidence="6">Vacuolar protein sorting-associated protein 35</fullName>
    </recommendedName>
</protein>
<dbReference type="InterPro" id="IPR042491">
    <property type="entry name" value="Vps35_C"/>
</dbReference>
<comment type="subcellular location">
    <subcellularLocation>
        <location evidence="1">Membrane</location>
        <topology evidence="1">Peripheral membrane protein</topology>
    </subcellularLocation>
</comment>
<comment type="similarity">
    <text evidence="2 6">Belongs to the VPS35 family.</text>
</comment>
<dbReference type="PANTHER" id="PTHR11099:SF0">
    <property type="entry name" value="VACUOLAR PROTEIN SORTING-ASSOCIATED PROTEIN 35"/>
    <property type="match status" value="1"/>
</dbReference>
<dbReference type="InterPro" id="IPR005378">
    <property type="entry name" value="Vps35"/>
</dbReference>
<feature type="region of interest" description="Disordered" evidence="7">
    <location>
        <begin position="355"/>
        <end position="452"/>
    </location>
</feature>
<feature type="compositionally biased region" description="Low complexity" evidence="7">
    <location>
        <begin position="392"/>
        <end position="408"/>
    </location>
</feature>
<gene>
    <name evidence="8" type="ORF">BZA70DRAFT_296377</name>
</gene>
<evidence type="ECO:0000256" key="1">
    <source>
        <dbReference type="ARBA" id="ARBA00004170"/>
    </source>
</evidence>
<evidence type="ECO:0000313" key="9">
    <source>
        <dbReference type="Proteomes" id="UP001498771"/>
    </source>
</evidence>
<evidence type="ECO:0000256" key="4">
    <source>
        <dbReference type="ARBA" id="ARBA00022927"/>
    </source>
</evidence>
<dbReference type="PIRSF" id="PIRSF009375">
    <property type="entry name" value="Retromer_Vps35"/>
    <property type="match status" value="1"/>
</dbReference>
<evidence type="ECO:0000256" key="2">
    <source>
        <dbReference type="ARBA" id="ARBA00006536"/>
    </source>
</evidence>
<evidence type="ECO:0000256" key="6">
    <source>
        <dbReference type="PIRNR" id="PIRNR009375"/>
    </source>
</evidence>
<keyword evidence="9" id="KW-1185">Reference proteome</keyword>
<feature type="compositionally biased region" description="Acidic residues" evidence="7">
    <location>
        <begin position="409"/>
        <end position="434"/>
    </location>
</feature>
<evidence type="ECO:0000256" key="3">
    <source>
        <dbReference type="ARBA" id="ARBA00022448"/>
    </source>
</evidence>
<dbReference type="GeneID" id="90040039"/>